<proteinExistence type="predicted"/>
<sequence length="111" mass="12934">MFHNVNMLIEELQASELERKKLDQMKAEWILNISHDIKTGLLQSKGTLQKSTQSEEHKYGHLVRSTVIDTLNEIHYGNRSIHFHNSNSNSCFSTDFLQIFFLRINISLDNT</sequence>
<protein>
    <recommendedName>
        <fullName evidence="2">Histidine kinase</fullName>
    </recommendedName>
</protein>
<accession>A0AAU8NHT9</accession>
<gene>
    <name evidence="1" type="ORF">ABXS70_10510</name>
</gene>
<evidence type="ECO:0008006" key="2">
    <source>
        <dbReference type="Google" id="ProtNLM"/>
    </source>
</evidence>
<name>A0AAU8NHT9_9BACL</name>
<dbReference type="EMBL" id="CP159992">
    <property type="protein sequence ID" value="XCP97094.1"/>
    <property type="molecule type" value="Genomic_DNA"/>
</dbReference>
<dbReference type="AlphaFoldDB" id="A0AAU8NHT9"/>
<reference evidence="1" key="1">
    <citation type="submission" date="2024-05" db="EMBL/GenBank/DDBJ databases">
        <title>Draft genome assemblies of 36 bacteria isolated from hibernating arctic ground squirrels.</title>
        <authorList>
            <person name="McKee H."/>
            <person name="Mullen L."/>
            <person name="Drown D.M."/>
            <person name="Duddleston K.N."/>
        </authorList>
    </citation>
    <scope>NUCLEOTIDE SEQUENCE</scope>
    <source>
        <strain evidence="1">AN1007</strain>
    </source>
</reference>
<evidence type="ECO:0000313" key="1">
    <source>
        <dbReference type="EMBL" id="XCP97094.1"/>
    </source>
</evidence>
<dbReference type="RefSeq" id="WP_366295648.1">
    <property type="nucleotide sequence ID" value="NZ_CP159992.1"/>
</dbReference>
<organism evidence="1">
    <name type="scientific">Paenibacillus sp. AN1007</name>
    <dbReference type="NCBI Taxonomy" id="3151385"/>
    <lineage>
        <taxon>Bacteria</taxon>
        <taxon>Bacillati</taxon>
        <taxon>Bacillota</taxon>
        <taxon>Bacilli</taxon>
        <taxon>Bacillales</taxon>
        <taxon>Paenibacillaceae</taxon>
        <taxon>Paenibacillus</taxon>
    </lineage>
</organism>